<gene>
    <name evidence="2" type="ORF">MP11Mi_12990</name>
</gene>
<sequence length="164" mass="17436">MRTRRITLAALAATAAGAGILAGTPGQAHASYINGWTDIVNCDQAPAVGAIVPITDTFNHKTKSSPWVQVNQDSAGYFKGYRSYEVQFDQARVVKADCDSSGHANVEKTYEAGEMTITNRVDWSNGNGTAPIVPNQLHERVNISDLRCEASLNVCLPASVANGG</sequence>
<dbReference type="PROSITE" id="PS51318">
    <property type="entry name" value="TAT"/>
    <property type="match status" value="1"/>
</dbReference>
<evidence type="ECO:0008006" key="3">
    <source>
        <dbReference type="Google" id="ProtNLM"/>
    </source>
</evidence>
<evidence type="ECO:0000256" key="1">
    <source>
        <dbReference type="SAM" id="SignalP"/>
    </source>
</evidence>
<dbReference type="AlphaFoldDB" id="A0AA97CTM3"/>
<reference evidence="2" key="1">
    <citation type="submission" date="2023-06" db="EMBL/GenBank/DDBJ databases">
        <title>Gordonia sp. nov. and Pseudochrobactrum sp. nov., two species isolated from the burying beetle Nicrophorus vespilloides.</title>
        <authorList>
            <person name="Poehlein A."/>
            <person name="Guzman J."/>
            <person name="Daniel R."/>
            <person name="Vilcinskas A."/>
        </authorList>
    </citation>
    <scope>NUCLEOTIDE SEQUENCE</scope>
    <source>
        <strain evidence="2">MP11Mi</strain>
    </source>
</reference>
<feature type="signal peptide" evidence="1">
    <location>
        <begin position="1"/>
        <end position="30"/>
    </location>
</feature>
<name>A0AA97CTM3_9ACTN</name>
<dbReference type="EMBL" id="CP128986">
    <property type="protein sequence ID" value="WOC12216.1"/>
    <property type="molecule type" value="Genomic_DNA"/>
</dbReference>
<dbReference type="InterPro" id="IPR006311">
    <property type="entry name" value="TAT_signal"/>
</dbReference>
<evidence type="ECO:0000313" key="2">
    <source>
        <dbReference type="EMBL" id="WOC12216.1"/>
    </source>
</evidence>
<dbReference type="RefSeq" id="WP_420041467.1">
    <property type="nucleotide sequence ID" value="NZ_CP128986.1"/>
</dbReference>
<accession>A0AA97CTM3</accession>
<organism evidence="2">
    <name type="scientific">Gordonia sp. MP11Mi</name>
    <dbReference type="NCBI Taxonomy" id="3022769"/>
    <lineage>
        <taxon>Bacteria</taxon>
        <taxon>Bacillati</taxon>
        <taxon>Actinomycetota</taxon>
        <taxon>Actinomycetes</taxon>
        <taxon>Mycobacteriales</taxon>
        <taxon>Gordoniaceae</taxon>
        <taxon>Gordonia</taxon>
    </lineage>
</organism>
<proteinExistence type="predicted"/>
<keyword evidence="1" id="KW-0732">Signal</keyword>
<feature type="chain" id="PRO_5041646991" description="Secreted protein" evidence="1">
    <location>
        <begin position="31"/>
        <end position="164"/>
    </location>
</feature>
<protein>
    <recommendedName>
        <fullName evidence="3">Secreted protein</fullName>
    </recommendedName>
</protein>